<dbReference type="AlphaFoldDB" id="A0A8T0TV66"/>
<dbReference type="Proteomes" id="UP000823388">
    <property type="component" value="Chromosome 4K"/>
</dbReference>
<dbReference type="EMBL" id="CM029043">
    <property type="protein sequence ID" value="KAG2613085.1"/>
    <property type="molecule type" value="Genomic_DNA"/>
</dbReference>
<dbReference type="Pfam" id="PF24750">
    <property type="entry name" value="b-prop_At3g26010-like"/>
    <property type="match status" value="1"/>
</dbReference>
<name>A0A8T0TV66_PANVG</name>
<dbReference type="InterPro" id="IPR017451">
    <property type="entry name" value="F-box-assoc_interact_dom"/>
</dbReference>
<dbReference type="InterPro" id="IPR055290">
    <property type="entry name" value="At3g26010-like"/>
</dbReference>
<gene>
    <name evidence="2" type="ORF">PVAP13_4KG334500</name>
</gene>
<evidence type="ECO:0000313" key="2">
    <source>
        <dbReference type="EMBL" id="KAG2613085.1"/>
    </source>
</evidence>
<dbReference type="NCBIfam" id="TIGR01640">
    <property type="entry name" value="F_box_assoc_1"/>
    <property type="match status" value="1"/>
</dbReference>
<reference evidence="2" key="1">
    <citation type="submission" date="2020-05" db="EMBL/GenBank/DDBJ databases">
        <title>WGS assembly of Panicum virgatum.</title>
        <authorList>
            <person name="Lovell J.T."/>
            <person name="Jenkins J."/>
            <person name="Shu S."/>
            <person name="Juenger T.E."/>
            <person name="Schmutz J."/>
        </authorList>
    </citation>
    <scope>NUCLEOTIDE SEQUENCE</scope>
    <source>
        <strain evidence="2">AP13</strain>
    </source>
</reference>
<feature type="non-terminal residue" evidence="2">
    <location>
        <position position="1"/>
    </location>
</feature>
<accession>A0A8T0TV66</accession>
<keyword evidence="3" id="KW-1185">Reference proteome</keyword>
<comment type="caution">
    <text evidence="2">The sequence shown here is derived from an EMBL/GenBank/DDBJ whole genome shotgun (WGS) entry which is preliminary data.</text>
</comment>
<evidence type="ECO:0000259" key="1">
    <source>
        <dbReference type="Pfam" id="PF24750"/>
    </source>
</evidence>
<evidence type="ECO:0000313" key="3">
    <source>
        <dbReference type="Proteomes" id="UP000823388"/>
    </source>
</evidence>
<protein>
    <recommendedName>
        <fullName evidence="1">F-box protein At3g26010-like beta-propeller domain-containing protein</fullName>
    </recommendedName>
</protein>
<sequence>GEDVELFDSCNGLLLFRCSQPGPLEADTPFHYAVCNPATLKWVVLPDRSLASGRGGTARLGFDPSVSSHFHVVEYVLHEDEDDNRVIGVQIYSSKTASWNLKESEWDGEFYLDPFAHSSRSVFLNGFMHMMLNDKTIVVVDMEGTTWRTIPVPSDDDEDVQSGCIDQAEGRLCIIYVHDADAVKLSIWILEDHGTNEWTLKHSVMTPQLFPQNNPRLAEDAEDTEAYTVIAVHPECNNLIYFVYGRVYGRDKTLMACEMDRQKIHVIGNLGHYMEPCLPYVPLFSEALADEP</sequence>
<proteinExistence type="predicted"/>
<organism evidence="2 3">
    <name type="scientific">Panicum virgatum</name>
    <name type="common">Blackwell switchgrass</name>
    <dbReference type="NCBI Taxonomy" id="38727"/>
    <lineage>
        <taxon>Eukaryota</taxon>
        <taxon>Viridiplantae</taxon>
        <taxon>Streptophyta</taxon>
        <taxon>Embryophyta</taxon>
        <taxon>Tracheophyta</taxon>
        <taxon>Spermatophyta</taxon>
        <taxon>Magnoliopsida</taxon>
        <taxon>Liliopsida</taxon>
        <taxon>Poales</taxon>
        <taxon>Poaceae</taxon>
        <taxon>PACMAD clade</taxon>
        <taxon>Panicoideae</taxon>
        <taxon>Panicodae</taxon>
        <taxon>Paniceae</taxon>
        <taxon>Panicinae</taxon>
        <taxon>Panicum</taxon>
        <taxon>Panicum sect. Hiantes</taxon>
    </lineage>
</organism>
<dbReference type="PANTHER" id="PTHR35546">
    <property type="entry name" value="F-BOX PROTEIN INTERACTION DOMAIN PROTEIN-RELATED"/>
    <property type="match status" value="1"/>
</dbReference>
<dbReference type="InterPro" id="IPR056592">
    <property type="entry name" value="Beta-prop_At3g26010-like"/>
</dbReference>
<feature type="domain" description="F-box protein At3g26010-like beta-propeller" evidence="1">
    <location>
        <begin position="7"/>
        <end position="270"/>
    </location>
</feature>
<dbReference type="PANTHER" id="PTHR35546:SF105">
    <property type="entry name" value="OS05G0139200 PROTEIN"/>
    <property type="match status" value="1"/>
</dbReference>